<proteinExistence type="predicted"/>
<evidence type="ECO:0000313" key="4">
    <source>
        <dbReference type="Proteomes" id="UP001597468"/>
    </source>
</evidence>
<reference evidence="4" key="1">
    <citation type="journal article" date="2019" name="Int. J. Syst. Evol. Microbiol.">
        <title>The Global Catalogue of Microorganisms (GCM) 10K type strain sequencing project: providing services to taxonomists for standard genome sequencing and annotation.</title>
        <authorList>
            <consortium name="The Broad Institute Genomics Platform"/>
            <consortium name="The Broad Institute Genome Sequencing Center for Infectious Disease"/>
            <person name="Wu L."/>
            <person name="Ma J."/>
        </authorList>
    </citation>
    <scope>NUCLEOTIDE SEQUENCE [LARGE SCALE GENOMIC DNA]</scope>
    <source>
        <strain evidence="4">KCTC 42585</strain>
    </source>
</reference>
<feature type="signal peptide" evidence="1">
    <location>
        <begin position="1"/>
        <end position="20"/>
    </location>
</feature>
<gene>
    <name evidence="3" type="ORF">ACFSTG_02565</name>
</gene>
<feature type="domain" description="Lipocalin-like" evidence="2">
    <location>
        <begin position="32"/>
        <end position="97"/>
    </location>
</feature>
<evidence type="ECO:0000313" key="3">
    <source>
        <dbReference type="EMBL" id="MFD2516764.1"/>
    </source>
</evidence>
<dbReference type="PROSITE" id="PS51257">
    <property type="entry name" value="PROKAR_LIPOPROTEIN"/>
    <property type="match status" value="1"/>
</dbReference>
<dbReference type="RefSeq" id="WP_380748149.1">
    <property type="nucleotide sequence ID" value="NZ_JBHULT010000005.1"/>
</dbReference>
<accession>A0ABW5IT06</accession>
<evidence type="ECO:0000256" key="1">
    <source>
        <dbReference type="SAM" id="SignalP"/>
    </source>
</evidence>
<dbReference type="EMBL" id="JBHULT010000005">
    <property type="protein sequence ID" value="MFD2516764.1"/>
    <property type="molecule type" value="Genomic_DNA"/>
</dbReference>
<dbReference type="Proteomes" id="UP001597468">
    <property type="component" value="Unassembled WGS sequence"/>
</dbReference>
<keyword evidence="4" id="KW-1185">Reference proteome</keyword>
<feature type="chain" id="PRO_5045615796" evidence="1">
    <location>
        <begin position="21"/>
        <end position="132"/>
    </location>
</feature>
<comment type="caution">
    <text evidence="3">The sequence shown here is derived from an EMBL/GenBank/DDBJ whole genome shotgun (WGS) entry which is preliminary data.</text>
</comment>
<dbReference type="Pfam" id="PF13648">
    <property type="entry name" value="Lipocalin_4"/>
    <property type="match status" value="1"/>
</dbReference>
<keyword evidence="1" id="KW-0732">Signal</keyword>
<sequence length="132" mass="14335">MKKHLILLLVAGLFAFSSCSDDDDNAGAEASIVATWNLTSINPPVLNLDECSEKPTITFNANGTADWTLYDADNDCTAVEASGTWEKNSATEYSVSVPGFESFDGTVDFKNQNEFTFLTSIQGVPVTFTFQE</sequence>
<protein>
    <submittedName>
        <fullName evidence="3">Lipocalin family protein</fullName>
    </submittedName>
</protein>
<organism evidence="3 4">
    <name type="scientific">Salinimicrobium flavum</name>
    <dbReference type="NCBI Taxonomy" id="1737065"/>
    <lineage>
        <taxon>Bacteria</taxon>
        <taxon>Pseudomonadati</taxon>
        <taxon>Bacteroidota</taxon>
        <taxon>Flavobacteriia</taxon>
        <taxon>Flavobacteriales</taxon>
        <taxon>Flavobacteriaceae</taxon>
        <taxon>Salinimicrobium</taxon>
    </lineage>
</organism>
<dbReference type="InterPro" id="IPR024311">
    <property type="entry name" value="Lipocalin-like"/>
</dbReference>
<evidence type="ECO:0000259" key="2">
    <source>
        <dbReference type="Pfam" id="PF13648"/>
    </source>
</evidence>
<name>A0ABW5IT06_9FLAO</name>